<dbReference type="EMBL" id="BMQB01000013">
    <property type="protein sequence ID" value="GGK09744.1"/>
    <property type="molecule type" value="Genomic_DNA"/>
</dbReference>
<proteinExistence type="predicted"/>
<feature type="domain" description="VOC" evidence="1">
    <location>
        <begin position="22"/>
        <end position="141"/>
    </location>
</feature>
<dbReference type="AlphaFoldDB" id="A0A8J3BCI1"/>
<gene>
    <name evidence="2" type="ORF">GCM10010123_44570</name>
</gene>
<reference evidence="2" key="2">
    <citation type="submission" date="2020-09" db="EMBL/GenBank/DDBJ databases">
        <authorList>
            <person name="Sun Q."/>
            <person name="Ohkuma M."/>
        </authorList>
    </citation>
    <scope>NUCLEOTIDE SEQUENCE</scope>
    <source>
        <strain evidence="2">JCM 3090</strain>
    </source>
</reference>
<accession>A0A8J3BCI1</accession>
<dbReference type="CDD" id="cd08351">
    <property type="entry name" value="ChaP_like"/>
    <property type="match status" value="1"/>
</dbReference>
<dbReference type="InterPro" id="IPR004360">
    <property type="entry name" value="Glyas_Fos-R_dOase_dom"/>
</dbReference>
<dbReference type="Gene3D" id="3.10.180.10">
    <property type="entry name" value="2,3-Dihydroxybiphenyl 1,2-Dioxygenase, domain 1"/>
    <property type="match status" value="1"/>
</dbReference>
<dbReference type="SUPFAM" id="SSF54593">
    <property type="entry name" value="Glyoxalase/Bleomycin resistance protein/Dihydroxybiphenyl dioxygenase"/>
    <property type="match status" value="1"/>
</dbReference>
<keyword evidence="3" id="KW-1185">Reference proteome</keyword>
<dbReference type="Proteomes" id="UP000649739">
    <property type="component" value="Unassembled WGS sequence"/>
</dbReference>
<evidence type="ECO:0000259" key="1">
    <source>
        <dbReference type="PROSITE" id="PS51819"/>
    </source>
</evidence>
<dbReference type="InterPro" id="IPR037523">
    <property type="entry name" value="VOC_core"/>
</dbReference>
<reference evidence="2" key="1">
    <citation type="journal article" date="2014" name="Int. J. Syst. Evol. Microbiol.">
        <title>Complete genome sequence of Corynebacterium casei LMG S-19264T (=DSM 44701T), isolated from a smear-ripened cheese.</title>
        <authorList>
            <consortium name="US DOE Joint Genome Institute (JGI-PGF)"/>
            <person name="Walter F."/>
            <person name="Albersmeier A."/>
            <person name="Kalinowski J."/>
            <person name="Ruckert C."/>
        </authorList>
    </citation>
    <scope>NUCLEOTIDE SEQUENCE</scope>
    <source>
        <strain evidence="2">JCM 3090</strain>
    </source>
</reference>
<organism evidence="2 3">
    <name type="scientific">Pilimelia anulata</name>
    <dbReference type="NCBI Taxonomy" id="53371"/>
    <lineage>
        <taxon>Bacteria</taxon>
        <taxon>Bacillati</taxon>
        <taxon>Actinomycetota</taxon>
        <taxon>Actinomycetes</taxon>
        <taxon>Micromonosporales</taxon>
        <taxon>Micromonosporaceae</taxon>
        <taxon>Pilimelia</taxon>
    </lineage>
</organism>
<dbReference type="PROSITE" id="PS51819">
    <property type="entry name" value="VOC"/>
    <property type="match status" value="1"/>
</dbReference>
<evidence type="ECO:0000313" key="3">
    <source>
        <dbReference type="Proteomes" id="UP000649739"/>
    </source>
</evidence>
<sequence length="145" mass="15856">MPVTGRVRHGGAGGREATIAVQFNHTIVHATDRRVSAEFLAHILDLTVGAPFGPFLPVDTANGVTLDYATVPAGTDIVIQHYAFLVSEPEFDAAFDRIRAAGIAYFADPHERQPGEINHLYGGRGVYFRDPDGHGMEIITQPYRR</sequence>
<protein>
    <recommendedName>
        <fullName evidence="1">VOC domain-containing protein</fullName>
    </recommendedName>
</protein>
<comment type="caution">
    <text evidence="2">The sequence shown here is derived from an EMBL/GenBank/DDBJ whole genome shotgun (WGS) entry which is preliminary data.</text>
</comment>
<dbReference type="InterPro" id="IPR029068">
    <property type="entry name" value="Glyas_Bleomycin-R_OHBP_Dase"/>
</dbReference>
<dbReference type="Pfam" id="PF00903">
    <property type="entry name" value="Glyoxalase"/>
    <property type="match status" value="1"/>
</dbReference>
<evidence type="ECO:0000313" key="2">
    <source>
        <dbReference type="EMBL" id="GGK09744.1"/>
    </source>
</evidence>
<name>A0A8J3BCI1_9ACTN</name>